<feature type="transmembrane region" description="Helical" evidence="6">
    <location>
        <begin position="65"/>
        <end position="86"/>
    </location>
</feature>
<dbReference type="AlphaFoldDB" id="A0A9X3Z880"/>
<comment type="subcellular location">
    <subcellularLocation>
        <location evidence="1">Membrane</location>
        <topology evidence="1">Multi-pass membrane protein</topology>
    </subcellularLocation>
</comment>
<feature type="transmembrane region" description="Helical" evidence="6">
    <location>
        <begin position="276"/>
        <end position="300"/>
    </location>
</feature>
<name>A0A9X3Z880_9PROT</name>
<feature type="transmembrane region" description="Helical" evidence="6">
    <location>
        <begin position="134"/>
        <end position="157"/>
    </location>
</feature>
<evidence type="ECO:0000256" key="3">
    <source>
        <dbReference type="ARBA" id="ARBA00022692"/>
    </source>
</evidence>
<dbReference type="PANTHER" id="PTHR43243:SF4">
    <property type="entry name" value="CATIONIC AMINO ACID TRANSPORTER 4"/>
    <property type="match status" value="1"/>
</dbReference>
<dbReference type="EMBL" id="JANWOI010000004">
    <property type="protein sequence ID" value="MDA5194749.1"/>
    <property type="molecule type" value="Genomic_DNA"/>
</dbReference>
<feature type="transmembrane region" description="Helical" evidence="6">
    <location>
        <begin position="169"/>
        <end position="188"/>
    </location>
</feature>
<proteinExistence type="predicted"/>
<feature type="transmembrane region" description="Helical" evidence="6">
    <location>
        <begin position="320"/>
        <end position="345"/>
    </location>
</feature>
<evidence type="ECO:0000256" key="4">
    <source>
        <dbReference type="ARBA" id="ARBA00022989"/>
    </source>
</evidence>
<dbReference type="PIRSF" id="PIRSF006060">
    <property type="entry name" value="AA_transporter"/>
    <property type="match status" value="1"/>
</dbReference>
<keyword evidence="5 6" id="KW-0472">Membrane</keyword>
<protein>
    <submittedName>
        <fullName evidence="7">Amino acid permease</fullName>
    </submittedName>
</protein>
<keyword evidence="2" id="KW-0813">Transport</keyword>
<dbReference type="GO" id="GO:0015171">
    <property type="term" value="F:amino acid transmembrane transporter activity"/>
    <property type="evidence" value="ECO:0007669"/>
    <property type="project" value="TreeGrafter"/>
</dbReference>
<dbReference type="Proteomes" id="UP001141619">
    <property type="component" value="Unassembled WGS sequence"/>
</dbReference>
<evidence type="ECO:0000256" key="1">
    <source>
        <dbReference type="ARBA" id="ARBA00004141"/>
    </source>
</evidence>
<dbReference type="InterPro" id="IPR002293">
    <property type="entry name" value="AA/rel_permease1"/>
</dbReference>
<feature type="transmembrane region" description="Helical" evidence="6">
    <location>
        <begin position="456"/>
        <end position="474"/>
    </location>
</feature>
<gene>
    <name evidence="7" type="ORF">NYP16_12380</name>
</gene>
<feature type="transmembrane region" description="Helical" evidence="6">
    <location>
        <begin position="197"/>
        <end position="217"/>
    </location>
</feature>
<reference evidence="7" key="2">
    <citation type="journal article" date="2023" name="Syst. Appl. Microbiol.">
        <title>Govania unica gen. nov., sp. nov., a rare biosphere bacterium that represents a novel family in the class Alphaproteobacteria.</title>
        <authorList>
            <person name="Vandamme P."/>
            <person name="Peeters C."/>
            <person name="Hettiarachchi A."/>
            <person name="Cnockaert M."/>
            <person name="Carlier A."/>
        </authorList>
    </citation>
    <scope>NUCLEOTIDE SEQUENCE</scope>
    <source>
        <strain evidence="7">LMG 31809</strain>
    </source>
</reference>
<evidence type="ECO:0000256" key="6">
    <source>
        <dbReference type="SAM" id="Phobius"/>
    </source>
</evidence>
<accession>A0A9X3Z880</accession>
<reference evidence="7" key="1">
    <citation type="submission" date="2022-08" db="EMBL/GenBank/DDBJ databases">
        <authorList>
            <person name="Vandamme P."/>
            <person name="Hettiarachchi A."/>
            <person name="Peeters C."/>
            <person name="Cnockaert M."/>
            <person name="Carlier A."/>
        </authorList>
    </citation>
    <scope>NUCLEOTIDE SEQUENCE</scope>
    <source>
        <strain evidence="7">LMG 31809</strain>
    </source>
</reference>
<feature type="transmembrane region" description="Helical" evidence="6">
    <location>
        <begin position="33"/>
        <end position="53"/>
    </location>
</feature>
<evidence type="ECO:0000256" key="5">
    <source>
        <dbReference type="ARBA" id="ARBA00023136"/>
    </source>
</evidence>
<dbReference type="RefSeq" id="WP_274944455.1">
    <property type="nucleotide sequence ID" value="NZ_JANWOI010000004.1"/>
</dbReference>
<dbReference type="GO" id="GO:0016020">
    <property type="term" value="C:membrane"/>
    <property type="evidence" value="ECO:0007669"/>
    <property type="project" value="UniProtKB-SubCell"/>
</dbReference>
<keyword evidence="3 6" id="KW-0812">Transmembrane</keyword>
<feature type="transmembrane region" description="Helical" evidence="6">
    <location>
        <begin position="374"/>
        <end position="393"/>
    </location>
</feature>
<dbReference type="Gene3D" id="1.20.1740.10">
    <property type="entry name" value="Amino acid/polyamine transporter I"/>
    <property type="match status" value="1"/>
</dbReference>
<sequence length="488" mass="51996">MGLWTRKDINTLQMEALAGADVHGNSLKRVLSAYQLIMLGIGAIIGAGIFVITGEAAANYAGPGVMFSFMVAALGCFFAGLCYAEFASMIPVAGSAYTYAYATLGEFIAWIIGWDLVLEYLVASSTVSVGWSGYFTAFMHEIGIFIPAVLTSAPLAYNDGQFHLTGSFINFPAVLLVGIITSILVFGIEMSARFNNVIVMIKVAVVLLVIGIGIQHINWANLDPLVPPNTGKFGEYGFSGVIRASAVVFFAYIGFDAVSTAAQEAKNPQRDMPIGILGSLAICTVLYILMAFVMTGLAHYTTLNVPHPVFVAINTLGPTYAWLGMLVNIGAIMGLASVILVLLMGQPRIFMSMSRDGLLPGAFGRVHSKYRTPYVGTIITGSAAAILGGLLPIDVLGKLVSMGTLLAFVIVCAGVLVLRHTSPDLKRPFRTPFLPFVPLAGIGICGYMMVSLPAETWLLVTVWTVIGLAIYFLYGKKRSRLGKAAAAE</sequence>
<feature type="transmembrane region" description="Helical" evidence="6">
    <location>
        <begin position="237"/>
        <end position="255"/>
    </location>
</feature>
<feature type="transmembrane region" description="Helical" evidence="6">
    <location>
        <begin position="399"/>
        <end position="419"/>
    </location>
</feature>
<dbReference type="Pfam" id="PF13520">
    <property type="entry name" value="AA_permease_2"/>
    <property type="match status" value="1"/>
</dbReference>
<feature type="transmembrane region" description="Helical" evidence="6">
    <location>
        <begin position="431"/>
        <end position="450"/>
    </location>
</feature>
<evidence type="ECO:0000256" key="2">
    <source>
        <dbReference type="ARBA" id="ARBA00022448"/>
    </source>
</evidence>
<keyword evidence="8" id="KW-1185">Reference proteome</keyword>
<evidence type="ECO:0000313" key="7">
    <source>
        <dbReference type="EMBL" id="MDA5194749.1"/>
    </source>
</evidence>
<evidence type="ECO:0000313" key="8">
    <source>
        <dbReference type="Proteomes" id="UP001141619"/>
    </source>
</evidence>
<dbReference type="PANTHER" id="PTHR43243">
    <property type="entry name" value="INNER MEMBRANE TRANSPORTER YGJI-RELATED"/>
    <property type="match status" value="1"/>
</dbReference>
<feature type="transmembrane region" description="Helical" evidence="6">
    <location>
        <begin position="98"/>
        <end position="122"/>
    </location>
</feature>
<organism evidence="7 8">
    <name type="scientific">Govanella unica</name>
    <dbReference type="NCBI Taxonomy" id="2975056"/>
    <lineage>
        <taxon>Bacteria</taxon>
        <taxon>Pseudomonadati</taxon>
        <taxon>Pseudomonadota</taxon>
        <taxon>Alphaproteobacteria</taxon>
        <taxon>Emcibacterales</taxon>
        <taxon>Govanellaceae</taxon>
        <taxon>Govanella</taxon>
    </lineage>
</organism>
<keyword evidence="4 6" id="KW-1133">Transmembrane helix</keyword>
<comment type="caution">
    <text evidence="7">The sequence shown here is derived from an EMBL/GenBank/DDBJ whole genome shotgun (WGS) entry which is preliminary data.</text>
</comment>